<comment type="similarity">
    <text evidence="1 7">Belongs to the class-I aminoacyl-tRNA synthetase family.</text>
</comment>
<dbReference type="PANTHER" id="PTHR43326">
    <property type="entry name" value="METHIONYL-TRNA SYNTHETASE"/>
    <property type="match status" value="1"/>
</dbReference>
<dbReference type="InterPro" id="IPR014729">
    <property type="entry name" value="Rossmann-like_a/b/a_fold"/>
</dbReference>
<dbReference type="InterPro" id="IPR023457">
    <property type="entry name" value="Met-tRNA_synth_2"/>
</dbReference>
<keyword evidence="4 7" id="KW-0067">ATP-binding</keyword>
<evidence type="ECO:0000259" key="8">
    <source>
        <dbReference type="Pfam" id="PF00133"/>
    </source>
</evidence>
<feature type="domain" description="Methionyl/Leucyl tRNA synthetase" evidence="9">
    <location>
        <begin position="1"/>
        <end position="101"/>
    </location>
</feature>
<dbReference type="Pfam" id="PF09334">
    <property type="entry name" value="tRNA-synt_1g"/>
    <property type="match status" value="1"/>
</dbReference>
<keyword evidence="11" id="KW-1185">Reference proteome</keyword>
<keyword evidence="6 7" id="KW-0030">Aminoacyl-tRNA synthetase</keyword>
<dbReference type="AlphaFoldDB" id="A0A9P5TLC6"/>
<dbReference type="Pfam" id="PF00133">
    <property type="entry name" value="tRNA-synt_1"/>
    <property type="match status" value="1"/>
</dbReference>
<keyword evidence="5 7" id="KW-0648">Protein biosynthesis</keyword>
<evidence type="ECO:0000256" key="7">
    <source>
        <dbReference type="RuleBase" id="RU363039"/>
    </source>
</evidence>
<evidence type="ECO:0000313" key="11">
    <source>
        <dbReference type="Proteomes" id="UP000724874"/>
    </source>
</evidence>
<dbReference type="InterPro" id="IPR002300">
    <property type="entry name" value="aa-tRNA-synth_Ia"/>
</dbReference>
<evidence type="ECO:0000313" key="10">
    <source>
        <dbReference type="EMBL" id="KAF8889153.1"/>
    </source>
</evidence>
<organism evidence="10 11">
    <name type="scientific">Gymnopilus junonius</name>
    <name type="common">Spectacular rustgill mushroom</name>
    <name type="synonym">Gymnopilus spectabilis subsp. junonius</name>
    <dbReference type="NCBI Taxonomy" id="109634"/>
    <lineage>
        <taxon>Eukaryota</taxon>
        <taxon>Fungi</taxon>
        <taxon>Dikarya</taxon>
        <taxon>Basidiomycota</taxon>
        <taxon>Agaricomycotina</taxon>
        <taxon>Agaricomycetes</taxon>
        <taxon>Agaricomycetidae</taxon>
        <taxon>Agaricales</taxon>
        <taxon>Agaricineae</taxon>
        <taxon>Hymenogastraceae</taxon>
        <taxon>Gymnopilus</taxon>
    </lineage>
</organism>
<feature type="domain" description="Aminoacyl-tRNA synthetase class Ia" evidence="8">
    <location>
        <begin position="188"/>
        <end position="234"/>
    </location>
</feature>
<gene>
    <name evidence="10" type="ORF">CPB84DRAFT_1749346</name>
</gene>
<evidence type="ECO:0000256" key="1">
    <source>
        <dbReference type="ARBA" id="ARBA00005594"/>
    </source>
</evidence>
<evidence type="ECO:0000256" key="6">
    <source>
        <dbReference type="ARBA" id="ARBA00023146"/>
    </source>
</evidence>
<dbReference type="Gene3D" id="3.40.50.620">
    <property type="entry name" value="HUPs"/>
    <property type="match status" value="2"/>
</dbReference>
<sequence>MYLTGADQHGMKIQRATRLHFGGEAGREAEGVLRHAERAVSGRRANFSNTCFMRGSSEEHYRAMDHGWRDLYAKGFIYKSQYSGWYSITDECFYTDAQVSSSPSPPAGDGHCISMETGATVEWTSFRFGVLVHVPSADPAKVPVALVEDFELDDISISRPRSQLEWGVPVPDDPEQTVSRVPLVFIHVHVDSCTRDLAGEYLGYRKMSKSLGNVADPVEAMDKFGVDVVRFYMTRVGGGVTLVLLCLLESRLVGV</sequence>
<dbReference type="Proteomes" id="UP000724874">
    <property type="component" value="Unassembled WGS sequence"/>
</dbReference>
<name>A0A9P5TLC6_GYMJU</name>
<dbReference type="EMBL" id="JADNYJ010000081">
    <property type="protein sequence ID" value="KAF8889153.1"/>
    <property type="molecule type" value="Genomic_DNA"/>
</dbReference>
<accession>A0A9P5TLC6</accession>
<dbReference type="GO" id="GO:0006431">
    <property type="term" value="P:methionyl-tRNA aminoacylation"/>
    <property type="evidence" value="ECO:0007669"/>
    <property type="project" value="TreeGrafter"/>
</dbReference>
<reference evidence="10" key="1">
    <citation type="submission" date="2020-11" db="EMBL/GenBank/DDBJ databases">
        <authorList>
            <consortium name="DOE Joint Genome Institute"/>
            <person name="Ahrendt S."/>
            <person name="Riley R."/>
            <person name="Andreopoulos W."/>
            <person name="LaButti K."/>
            <person name="Pangilinan J."/>
            <person name="Ruiz-duenas F.J."/>
            <person name="Barrasa J.M."/>
            <person name="Sanchez-Garcia M."/>
            <person name="Camarero S."/>
            <person name="Miyauchi S."/>
            <person name="Serrano A."/>
            <person name="Linde D."/>
            <person name="Babiker R."/>
            <person name="Drula E."/>
            <person name="Ayuso-Fernandez I."/>
            <person name="Pacheco R."/>
            <person name="Padilla G."/>
            <person name="Ferreira P."/>
            <person name="Barriuso J."/>
            <person name="Kellner H."/>
            <person name="Castanera R."/>
            <person name="Alfaro M."/>
            <person name="Ramirez L."/>
            <person name="Pisabarro A.G."/>
            <person name="Kuo A."/>
            <person name="Tritt A."/>
            <person name="Lipzen A."/>
            <person name="He G."/>
            <person name="Yan M."/>
            <person name="Ng V."/>
            <person name="Cullen D."/>
            <person name="Martin F."/>
            <person name="Rosso M.-N."/>
            <person name="Henrissat B."/>
            <person name="Hibbett D."/>
            <person name="Martinez A.T."/>
            <person name="Grigoriev I.V."/>
        </authorList>
    </citation>
    <scope>NUCLEOTIDE SEQUENCE</scope>
    <source>
        <strain evidence="10">AH 44721</strain>
    </source>
</reference>
<dbReference type="SUPFAM" id="SSF52374">
    <property type="entry name" value="Nucleotidylyl transferase"/>
    <property type="match status" value="1"/>
</dbReference>
<dbReference type="Gene3D" id="2.170.220.10">
    <property type="match status" value="1"/>
</dbReference>
<keyword evidence="2 7" id="KW-0436">Ligase</keyword>
<evidence type="ECO:0000256" key="5">
    <source>
        <dbReference type="ARBA" id="ARBA00022917"/>
    </source>
</evidence>
<dbReference type="GO" id="GO:0005524">
    <property type="term" value="F:ATP binding"/>
    <property type="evidence" value="ECO:0007669"/>
    <property type="project" value="UniProtKB-KW"/>
</dbReference>
<proteinExistence type="inferred from homology"/>
<evidence type="ECO:0000256" key="3">
    <source>
        <dbReference type="ARBA" id="ARBA00022741"/>
    </source>
</evidence>
<evidence type="ECO:0000256" key="4">
    <source>
        <dbReference type="ARBA" id="ARBA00022840"/>
    </source>
</evidence>
<dbReference type="OrthoDB" id="24670at2759"/>
<dbReference type="InterPro" id="IPR015413">
    <property type="entry name" value="Methionyl/Leucyl_tRNA_Synth"/>
</dbReference>
<dbReference type="PANTHER" id="PTHR43326:SF1">
    <property type="entry name" value="METHIONINE--TRNA LIGASE, MITOCHONDRIAL"/>
    <property type="match status" value="1"/>
</dbReference>
<evidence type="ECO:0000259" key="9">
    <source>
        <dbReference type="Pfam" id="PF09334"/>
    </source>
</evidence>
<comment type="caution">
    <text evidence="10">The sequence shown here is derived from an EMBL/GenBank/DDBJ whole genome shotgun (WGS) entry which is preliminary data.</text>
</comment>
<protein>
    <submittedName>
        <fullName evidence="10">Uncharacterized protein</fullName>
    </submittedName>
</protein>
<keyword evidence="3 7" id="KW-0547">Nucleotide-binding</keyword>
<evidence type="ECO:0000256" key="2">
    <source>
        <dbReference type="ARBA" id="ARBA00022598"/>
    </source>
</evidence>
<dbReference type="GO" id="GO:0004825">
    <property type="term" value="F:methionine-tRNA ligase activity"/>
    <property type="evidence" value="ECO:0007669"/>
    <property type="project" value="InterPro"/>
</dbReference>